<dbReference type="InterPro" id="IPR008145">
    <property type="entry name" value="GK/Ca_channel_bsu"/>
</dbReference>
<dbReference type="AlphaFoldDB" id="C9L805"/>
<sequence>MKKLFCIIGRSASGKSSLTKTVAKDFGLKVVKSYTTRPMREGETEQNSDHYFISDDEVKFYKKQMIAYTEINGYKYFTTIDVLKQSDIYVIDPEGYQFLSKNIEKYHLNIKLIPIYIKVSKDELCERAKKRGDNIQSYLKRYNSENLQFENFEKSLSRSGVEVIHNFDYERSIYRLKNIILHNLPIVRKIKCKINNLKKKGSR</sequence>
<evidence type="ECO:0000259" key="1">
    <source>
        <dbReference type="PROSITE" id="PS50052"/>
    </source>
</evidence>
<dbReference type="EMBL" id="ABYU02000016">
    <property type="protein sequence ID" value="EEX21900.1"/>
    <property type="molecule type" value="Genomic_DNA"/>
</dbReference>
<gene>
    <name evidence="2" type="ORF">BLAHAN_05528</name>
</gene>
<dbReference type="STRING" id="537007.BLAHAN_05528"/>
<evidence type="ECO:0000313" key="3">
    <source>
        <dbReference type="Proteomes" id="UP000003755"/>
    </source>
</evidence>
<dbReference type="Gene3D" id="3.40.50.300">
    <property type="entry name" value="P-loop containing nucleotide triphosphate hydrolases"/>
    <property type="match status" value="1"/>
</dbReference>
<keyword evidence="3" id="KW-1185">Reference proteome</keyword>
<comment type="caution">
    <text evidence="2">The sequence shown here is derived from an EMBL/GenBank/DDBJ whole genome shotgun (WGS) entry which is preliminary data.</text>
</comment>
<dbReference type="InterPro" id="IPR008144">
    <property type="entry name" value="Guanylate_kin-like_dom"/>
</dbReference>
<dbReference type="SUPFAM" id="SSF52540">
    <property type="entry name" value="P-loop containing nucleoside triphosphate hydrolases"/>
    <property type="match status" value="1"/>
</dbReference>
<name>C9L805_BLAHA</name>
<dbReference type="PROSITE" id="PS50052">
    <property type="entry name" value="GUANYLATE_KINASE_2"/>
    <property type="match status" value="1"/>
</dbReference>
<dbReference type="Proteomes" id="UP000003755">
    <property type="component" value="Unassembled WGS sequence"/>
</dbReference>
<dbReference type="InterPro" id="IPR027417">
    <property type="entry name" value="P-loop_NTPase"/>
</dbReference>
<proteinExistence type="predicted"/>
<evidence type="ECO:0000313" key="2">
    <source>
        <dbReference type="EMBL" id="EEX21900.1"/>
    </source>
</evidence>
<organism evidence="2 3">
    <name type="scientific">Blautia hansenii DSM 20583</name>
    <dbReference type="NCBI Taxonomy" id="537007"/>
    <lineage>
        <taxon>Bacteria</taxon>
        <taxon>Bacillati</taxon>
        <taxon>Bacillota</taxon>
        <taxon>Clostridia</taxon>
        <taxon>Lachnospirales</taxon>
        <taxon>Lachnospiraceae</taxon>
        <taxon>Blautia</taxon>
    </lineage>
</organism>
<feature type="domain" description="Guanylate kinase-like" evidence="1">
    <location>
        <begin position="2"/>
        <end position="181"/>
    </location>
</feature>
<dbReference type="HOGENOM" id="CLU_1109886_0_0_9"/>
<dbReference type="eggNOG" id="COG0194">
    <property type="taxonomic scope" value="Bacteria"/>
</dbReference>
<dbReference type="RefSeq" id="WP_003020817.1">
    <property type="nucleotide sequence ID" value="NZ_CP022413.2"/>
</dbReference>
<protein>
    <recommendedName>
        <fullName evidence="1">Guanylate kinase-like domain-containing protein</fullName>
    </recommendedName>
</protein>
<dbReference type="KEGG" id="bhan:CGC63_09125"/>
<reference evidence="2" key="1">
    <citation type="submission" date="2009-09" db="EMBL/GenBank/DDBJ databases">
        <authorList>
            <person name="Weinstock G."/>
            <person name="Sodergren E."/>
            <person name="Clifton S."/>
            <person name="Fulton L."/>
            <person name="Fulton B."/>
            <person name="Courtney L."/>
            <person name="Fronick C."/>
            <person name="Harrison M."/>
            <person name="Strong C."/>
            <person name="Farmer C."/>
            <person name="Delahaunty K."/>
            <person name="Markovic C."/>
            <person name="Hall O."/>
            <person name="Minx P."/>
            <person name="Tomlinson C."/>
            <person name="Mitreva M."/>
            <person name="Nelson J."/>
            <person name="Hou S."/>
            <person name="Wollam A."/>
            <person name="Pepin K.H."/>
            <person name="Johnson M."/>
            <person name="Bhonagiri V."/>
            <person name="Nash W.E."/>
            <person name="Warren W."/>
            <person name="Chinwalla A."/>
            <person name="Mardis E.R."/>
            <person name="Wilson R.K."/>
        </authorList>
    </citation>
    <scope>NUCLEOTIDE SEQUENCE [LARGE SCALE GENOMIC DNA]</scope>
    <source>
        <strain evidence="2">DSM 20583</strain>
    </source>
</reference>
<dbReference type="Pfam" id="PF00625">
    <property type="entry name" value="Guanylate_kin"/>
    <property type="match status" value="1"/>
</dbReference>
<accession>C9L805</accession>